<dbReference type="InterPro" id="IPR001752">
    <property type="entry name" value="Kinesin_motor_dom"/>
</dbReference>
<dbReference type="SMART" id="SM00129">
    <property type="entry name" value="KISc"/>
    <property type="match status" value="1"/>
</dbReference>
<keyword evidence="9" id="KW-0206">Cytoskeleton</keyword>
<keyword evidence="3" id="KW-0597">Phosphoprotein</keyword>
<dbReference type="GO" id="GO:0008574">
    <property type="term" value="F:plus-end-directed microtubule motor activity"/>
    <property type="evidence" value="ECO:0007669"/>
    <property type="project" value="TreeGrafter"/>
</dbReference>
<name>A0A7N6ATZ3_ANATE</name>
<evidence type="ECO:0000256" key="9">
    <source>
        <dbReference type="ARBA" id="ARBA00023212"/>
    </source>
</evidence>
<feature type="coiled-coil region" evidence="12">
    <location>
        <begin position="640"/>
        <end position="698"/>
    </location>
</feature>
<evidence type="ECO:0000256" key="1">
    <source>
        <dbReference type="ARBA" id="ARBA00004186"/>
    </source>
</evidence>
<comment type="subcellular location">
    <subcellularLocation>
        <location evidence="1">Cytoplasm</location>
        <location evidence="1">Cytoskeleton</location>
        <location evidence="1">Spindle</location>
    </subcellularLocation>
</comment>
<keyword evidence="2" id="KW-0963">Cytoplasm</keyword>
<evidence type="ECO:0000256" key="11">
    <source>
        <dbReference type="RuleBase" id="RU000394"/>
    </source>
</evidence>
<dbReference type="GO" id="GO:0005634">
    <property type="term" value="C:nucleus"/>
    <property type="evidence" value="ECO:0007669"/>
    <property type="project" value="TreeGrafter"/>
</dbReference>
<evidence type="ECO:0000256" key="7">
    <source>
        <dbReference type="ARBA" id="ARBA00023054"/>
    </source>
</evidence>
<evidence type="ECO:0000256" key="6">
    <source>
        <dbReference type="ARBA" id="ARBA00022840"/>
    </source>
</evidence>
<dbReference type="GO" id="GO:0072686">
    <property type="term" value="C:mitotic spindle"/>
    <property type="evidence" value="ECO:0007669"/>
    <property type="project" value="TreeGrafter"/>
</dbReference>
<dbReference type="PROSITE" id="PS00411">
    <property type="entry name" value="KINESIN_MOTOR_1"/>
    <property type="match status" value="1"/>
</dbReference>
<dbReference type="Pfam" id="PF00225">
    <property type="entry name" value="Kinesin"/>
    <property type="match status" value="1"/>
</dbReference>
<dbReference type="InterPro" id="IPR019821">
    <property type="entry name" value="Kinesin_motor_CS"/>
</dbReference>
<feature type="binding site" evidence="10">
    <location>
        <begin position="158"/>
        <end position="165"/>
    </location>
    <ligand>
        <name>ATP</name>
        <dbReference type="ChEBI" id="CHEBI:30616"/>
    </ligand>
</feature>
<organism evidence="15 16">
    <name type="scientific">Anabas testudineus</name>
    <name type="common">Climbing perch</name>
    <name type="synonym">Anthias testudineus</name>
    <dbReference type="NCBI Taxonomy" id="64144"/>
    <lineage>
        <taxon>Eukaryota</taxon>
        <taxon>Metazoa</taxon>
        <taxon>Chordata</taxon>
        <taxon>Craniata</taxon>
        <taxon>Vertebrata</taxon>
        <taxon>Euteleostomi</taxon>
        <taxon>Actinopterygii</taxon>
        <taxon>Neopterygii</taxon>
        <taxon>Teleostei</taxon>
        <taxon>Neoteleostei</taxon>
        <taxon>Acanthomorphata</taxon>
        <taxon>Anabantaria</taxon>
        <taxon>Anabantiformes</taxon>
        <taxon>Anabantoidei</taxon>
        <taxon>Anabantidae</taxon>
        <taxon>Anabas</taxon>
    </lineage>
</organism>
<keyword evidence="16" id="KW-1185">Reference proteome</keyword>
<dbReference type="Gene3D" id="3.40.850.10">
    <property type="entry name" value="Kinesin motor domain"/>
    <property type="match status" value="1"/>
</dbReference>
<dbReference type="OrthoDB" id="2403182at2759"/>
<accession>A0A7N6ATZ3</accession>
<sequence length="854" mass="95994">MAMSLSSPYGCPSDEEEEMAVFESTAAEHGGLARPRLPEISVISPGLDNRPAVTGPVRQKKRVKVYLRVRPLSEVERQKGEEQGCVAVQDEETLLLKAPKESQNMRTAERGITQSMHKFSFSKIFGPETTQQQFYECTMKNMVKDVLRGENGLLYTYGVTNSGKTYTIQGCGREAGLLPRALVSLFRKLQGRIYSAMDLKPVMYQDVRKLEPNEVKVEEIRRNSLLKEDENTTSRRGGTTTIWDSGVGGLSSTSNFTSQLEGDSGDDLEEGVQFSIWVSFYEIYNEFLYDLLDASPSMQPRKRATMRLSEDKLGNTYVKELTWIQVRTAEEAWKILKAGRRNQSFASTHLNQNSSRSHSIFSIRVLHIPPQADSGQAMHISELTVCDLAGSERSKEQRNGERMKEANNINTSLLTLGRCIASLRHNQNNKSRPPQVVPFRDSKLTRVLQGFFCGRGTSSMVVNINPCASIYDETLQALKFSAIATQLVHGPSTKTRVAYILSLLREPTENGNESTVLEEEEDESDDFRCFTRALLKAIDVLKREVQRQREEKEVLEANVREQVVSEMMEVITRMQDGFRCIFESLCYKFSFKERDQEIEALSAALDTQSVPTPAPKANTEGLRRSERLTGTDLCRLRAELDQCRAELLTKTQELTKLKIQLELPGPTGTITSAVDRKIEEGQRNLRQLRLDIQRLGVDLQSGERACCRNTGGERLRQALTAADETLSKQDQILLELQNSLTLIKADLRRKAETLAQTEAPRLQLPPSGFAASTTPGFCKKRGCAAAAASDTENRPPQKRPLFHSLFPTRTPTRKYNTRAVEEANITPYSRVLRSRQQSPPPSPLPSARSLRGKY</sequence>
<evidence type="ECO:0000256" key="5">
    <source>
        <dbReference type="ARBA" id="ARBA00022741"/>
    </source>
</evidence>
<evidence type="ECO:0000256" key="4">
    <source>
        <dbReference type="ARBA" id="ARBA00022701"/>
    </source>
</evidence>
<evidence type="ECO:0000313" key="15">
    <source>
        <dbReference type="Ensembl" id="ENSATEP00000053165.1"/>
    </source>
</evidence>
<keyword evidence="4 11" id="KW-0493">Microtubule</keyword>
<dbReference type="PANTHER" id="PTHR47970">
    <property type="entry name" value="KINESIN-LIKE PROTEIN KIF11"/>
    <property type="match status" value="1"/>
</dbReference>
<evidence type="ECO:0000256" key="2">
    <source>
        <dbReference type="ARBA" id="ARBA00022490"/>
    </source>
</evidence>
<gene>
    <name evidence="15" type="primary">KIF20A</name>
</gene>
<keyword evidence="5 10" id="KW-0547">Nucleotide-binding</keyword>
<proteinExistence type="inferred from homology"/>
<evidence type="ECO:0000256" key="12">
    <source>
        <dbReference type="SAM" id="Coils"/>
    </source>
</evidence>
<feature type="region of interest" description="Disordered" evidence="13">
    <location>
        <begin position="788"/>
        <end position="854"/>
    </location>
</feature>
<evidence type="ECO:0000256" key="10">
    <source>
        <dbReference type="PROSITE-ProRule" id="PRU00283"/>
    </source>
</evidence>
<dbReference type="SUPFAM" id="SSF52540">
    <property type="entry name" value="P-loop containing nucleoside triphosphate hydrolases"/>
    <property type="match status" value="1"/>
</dbReference>
<dbReference type="GO" id="GO:0005524">
    <property type="term" value="F:ATP binding"/>
    <property type="evidence" value="ECO:0007669"/>
    <property type="project" value="UniProtKB-UniRule"/>
</dbReference>
<evidence type="ECO:0000313" key="16">
    <source>
        <dbReference type="Proteomes" id="UP000265040"/>
    </source>
</evidence>
<dbReference type="GO" id="GO:0007018">
    <property type="term" value="P:microtubule-based movement"/>
    <property type="evidence" value="ECO:0007669"/>
    <property type="project" value="InterPro"/>
</dbReference>
<dbReference type="InterPro" id="IPR047149">
    <property type="entry name" value="KIF11-like"/>
</dbReference>
<protein>
    <recommendedName>
        <fullName evidence="11">Kinesin-like protein</fullName>
    </recommendedName>
</protein>
<dbReference type="GO" id="GO:0005876">
    <property type="term" value="C:spindle microtubule"/>
    <property type="evidence" value="ECO:0007669"/>
    <property type="project" value="TreeGrafter"/>
</dbReference>
<dbReference type="GO" id="GO:0090307">
    <property type="term" value="P:mitotic spindle assembly"/>
    <property type="evidence" value="ECO:0007669"/>
    <property type="project" value="TreeGrafter"/>
</dbReference>
<comment type="similarity">
    <text evidence="10 11">Belongs to the TRAFAC class myosin-kinesin ATPase superfamily. Kinesin family.</text>
</comment>
<evidence type="ECO:0000256" key="8">
    <source>
        <dbReference type="ARBA" id="ARBA00023175"/>
    </source>
</evidence>
<dbReference type="Proteomes" id="UP000265040">
    <property type="component" value="Chromosome 14"/>
</dbReference>
<dbReference type="GO" id="GO:0008017">
    <property type="term" value="F:microtubule binding"/>
    <property type="evidence" value="ECO:0007669"/>
    <property type="project" value="InterPro"/>
</dbReference>
<keyword evidence="7 12" id="KW-0175">Coiled coil</keyword>
<feature type="domain" description="Kinesin motor" evidence="14">
    <location>
        <begin position="62"/>
        <end position="487"/>
    </location>
</feature>
<feature type="region of interest" description="Disordered" evidence="13">
    <location>
        <begin position="1"/>
        <end position="30"/>
    </location>
</feature>
<evidence type="ECO:0000256" key="3">
    <source>
        <dbReference type="ARBA" id="ARBA00022553"/>
    </source>
</evidence>
<dbReference type="GO" id="GO:0051231">
    <property type="term" value="P:spindle elongation"/>
    <property type="evidence" value="ECO:0007669"/>
    <property type="project" value="TreeGrafter"/>
</dbReference>
<evidence type="ECO:0000259" key="14">
    <source>
        <dbReference type="PROSITE" id="PS50067"/>
    </source>
</evidence>
<keyword evidence="8 10" id="KW-0505">Motor protein</keyword>
<reference evidence="15" key="3">
    <citation type="submission" date="2025-09" db="UniProtKB">
        <authorList>
            <consortium name="Ensembl"/>
        </authorList>
    </citation>
    <scope>IDENTIFICATION</scope>
</reference>
<keyword evidence="6 10" id="KW-0067">ATP-binding</keyword>
<evidence type="ECO:0000256" key="13">
    <source>
        <dbReference type="SAM" id="MobiDB-lite"/>
    </source>
</evidence>
<dbReference type="AlphaFoldDB" id="A0A7N6ATZ3"/>
<dbReference type="InterPro" id="IPR027417">
    <property type="entry name" value="P-loop_NTPase"/>
</dbReference>
<reference evidence="15" key="1">
    <citation type="submission" date="2021-04" db="EMBL/GenBank/DDBJ databases">
        <authorList>
            <consortium name="Wellcome Sanger Institute Data Sharing"/>
        </authorList>
    </citation>
    <scope>NUCLEOTIDE SEQUENCE [LARGE SCALE GENOMIC DNA]</scope>
</reference>
<dbReference type="InterPro" id="IPR036961">
    <property type="entry name" value="Kinesin_motor_dom_sf"/>
</dbReference>
<dbReference type="GeneTree" id="ENSGT00940000156931"/>
<reference evidence="15" key="2">
    <citation type="submission" date="2025-08" db="UniProtKB">
        <authorList>
            <consortium name="Ensembl"/>
        </authorList>
    </citation>
    <scope>IDENTIFICATION</scope>
</reference>
<dbReference type="PRINTS" id="PR00380">
    <property type="entry name" value="KINESINHEAVY"/>
</dbReference>
<feature type="coiled-coil region" evidence="12">
    <location>
        <begin position="531"/>
        <end position="562"/>
    </location>
</feature>
<dbReference type="Ensembl" id="ENSATET00000056272.2">
    <property type="protein sequence ID" value="ENSATEP00000053165.1"/>
    <property type="gene ID" value="ENSATEG00000017266.3"/>
</dbReference>
<dbReference type="PANTHER" id="PTHR47970:SF29">
    <property type="entry name" value="KINESIN FAMILY MEMBER 20B"/>
    <property type="match status" value="1"/>
</dbReference>
<feature type="compositionally biased region" description="Low complexity" evidence="13">
    <location>
        <begin position="845"/>
        <end position="854"/>
    </location>
</feature>
<dbReference type="PROSITE" id="PS50067">
    <property type="entry name" value="KINESIN_MOTOR_2"/>
    <property type="match status" value="1"/>
</dbReference>